<sequence>MMDRFLMSIQNPGVDPDQPLNYIYHSGVFWRIFQGVFWGSQKNHIHVTVQTNATCKDTSYSNSGVQYLYQLFLDEDLINSVYQLASYNDHLSTLNRTTNSQDSLYSIANVDGYSAVVSMSKLGDSLADVLVGHITICVSHSAPPAETTSGSDNVAGALPTVTPTPDARAAAYALDASDGYFEKKR</sequence>
<dbReference type="HOGENOM" id="CLU_1461792_0_0_1"/>
<gene>
    <name evidence="1" type="ORF">PITC_070140</name>
</gene>
<accession>A0A0A2KKT4</accession>
<dbReference type="AlphaFoldDB" id="A0A0A2KKT4"/>
<organism evidence="1 2">
    <name type="scientific">Penicillium italicum</name>
    <name type="common">Blue mold</name>
    <dbReference type="NCBI Taxonomy" id="40296"/>
    <lineage>
        <taxon>Eukaryota</taxon>
        <taxon>Fungi</taxon>
        <taxon>Dikarya</taxon>
        <taxon>Ascomycota</taxon>
        <taxon>Pezizomycotina</taxon>
        <taxon>Eurotiomycetes</taxon>
        <taxon>Eurotiomycetidae</taxon>
        <taxon>Eurotiales</taxon>
        <taxon>Aspergillaceae</taxon>
        <taxon>Penicillium</taxon>
    </lineage>
</organism>
<dbReference type="Proteomes" id="UP000030104">
    <property type="component" value="Unassembled WGS sequence"/>
</dbReference>
<comment type="caution">
    <text evidence="1">The sequence shown here is derived from an EMBL/GenBank/DDBJ whole genome shotgun (WGS) entry which is preliminary data.</text>
</comment>
<name>A0A0A2KKT4_PENIT</name>
<reference evidence="1 2" key="1">
    <citation type="journal article" date="2015" name="Mol. Plant Microbe Interact.">
        <title>Genome, transcriptome, and functional analyses of Penicillium expansum provide new insights into secondary metabolism and pathogenicity.</title>
        <authorList>
            <person name="Ballester A.R."/>
            <person name="Marcet-Houben M."/>
            <person name="Levin E."/>
            <person name="Sela N."/>
            <person name="Selma-Lazaro C."/>
            <person name="Carmona L."/>
            <person name="Wisniewski M."/>
            <person name="Droby S."/>
            <person name="Gonzalez-Candelas L."/>
            <person name="Gabaldon T."/>
        </authorList>
    </citation>
    <scope>NUCLEOTIDE SEQUENCE [LARGE SCALE GENOMIC DNA]</scope>
    <source>
        <strain evidence="1 2">PHI-1</strain>
    </source>
</reference>
<dbReference type="PANTHER" id="PTHR34315">
    <property type="match status" value="1"/>
</dbReference>
<dbReference type="EMBL" id="JQGA01001201">
    <property type="protein sequence ID" value="KGO68389.1"/>
    <property type="molecule type" value="Genomic_DNA"/>
</dbReference>
<dbReference type="PhylomeDB" id="A0A0A2KKT4"/>
<dbReference type="OrthoDB" id="121380at2759"/>
<dbReference type="PANTHER" id="PTHR34315:SF1">
    <property type="entry name" value="INTRADIOL RING-CLEAVAGE DIOXYGENASES DOMAIN-CONTAINING PROTEIN-RELATED"/>
    <property type="match status" value="1"/>
</dbReference>
<protein>
    <submittedName>
        <fullName evidence="1">Uncharacterized protein</fullName>
    </submittedName>
</protein>
<dbReference type="STRING" id="40296.A0A0A2KKT4"/>
<evidence type="ECO:0000313" key="1">
    <source>
        <dbReference type="EMBL" id="KGO68389.1"/>
    </source>
</evidence>
<keyword evidence="2" id="KW-1185">Reference proteome</keyword>
<proteinExistence type="predicted"/>
<evidence type="ECO:0000313" key="2">
    <source>
        <dbReference type="Proteomes" id="UP000030104"/>
    </source>
</evidence>